<gene>
    <name evidence="7" type="ORF">TCLT_LOCUS7003</name>
</gene>
<dbReference type="CDD" id="cd02576">
    <property type="entry name" value="PseudoU_synth_ScPUS7"/>
    <property type="match status" value="1"/>
</dbReference>
<keyword evidence="2" id="KW-0819">tRNA processing</keyword>
<dbReference type="Gene3D" id="3.30.2350.20">
    <property type="entry name" value="TruD, catalytic domain"/>
    <property type="match status" value="2"/>
</dbReference>
<proteinExistence type="inferred from homology"/>
<dbReference type="InterPro" id="IPR020119">
    <property type="entry name" value="PsdUridine_synth_TruD_CS"/>
</dbReference>
<dbReference type="InterPro" id="IPR020103">
    <property type="entry name" value="PsdUridine_synth_cat_dom_sf"/>
</dbReference>
<organism evidence="9">
    <name type="scientific">Thelazia callipaeda</name>
    <name type="common">Oriental eyeworm</name>
    <name type="synonym">Parasitic nematode</name>
    <dbReference type="NCBI Taxonomy" id="103827"/>
    <lineage>
        <taxon>Eukaryota</taxon>
        <taxon>Metazoa</taxon>
        <taxon>Ecdysozoa</taxon>
        <taxon>Nematoda</taxon>
        <taxon>Chromadorea</taxon>
        <taxon>Rhabditida</taxon>
        <taxon>Spirurina</taxon>
        <taxon>Spiruromorpha</taxon>
        <taxon>Thelazioidea</taxon>
        <taxon>Thelaziidae</taxon>
        <taxon>Thelazia</taxon>
    </lineage>
</organism>
<dbReference type="GO" id="GO:0003723">
    <property type="term" value="F:RNA binding"/>
    <property type="evidence" value="ECO:0007669"/>
    <property type="project" value="InterPro"/>
</dbReference>
<dbReference type="WBParaSite" id="TCLT_0000701401-mRNA-1">
    <property type="protein sequence ID" value="TCLT_0000701401-mRNA-1"/>
    <property type="gene ID" value="TCLT_0000701401"/>
</dbReference>
<feature type="region of interest" description="Disordered" evidence="5">
    <location>
        <begin position="974"/>
        <end position="1013"/>
    </location>
</feature>
<dbReference type="OrthoDB" id="447290at2759"/>
<dbReference type="PROSITE" id="PS50984">
    <property type="entry name" value="TRUD"/>
    <property type="match status" value="1"/>
</dbReference>
<feature type="compositionally biased region" description="Low complexity" evidence="5">
    <location>
        <begin position="980"/>
        <end position="991"/>
    </location>
</feature>
<dbReference type="GO" id="GO:0008033">
    <property type="term" value="P:tRNA processing"/>
    <property type="evidence" value="ECO:0007669"/>
    <property type="project" value="UniProtKB-KW"/>
</dbReference>
<evidence type="ECO:0000256" key="5">
    <source>
        <dbReference type="SAM" id="MobiDB-lite"/>
    </source>
</evidence>
<dbReference type="NCBIfam" id="TIGR00094">
    <property type="entry name" value="tRNA_TruD_broad"/>
    <property type="match status" value="1"/>
</dbReference>
<evidence type="ECO:0000313" key="7">
    <source>
        <dbReference type="EMBL" id="VDN04418.1"/>
    </source>
</evidence>
<accession>A0A0N5D2B1</accession>
<evidence type="ECO:0000259" key="6">
    <source>
        <dbReference type="PROSITE" id="PS50984"/>
    </source>
</evidence>
<evidence type="ECO:0000313" key="9">
    <source>
        <dbReference type="WBParaSite" id="TCLT_0000701401-mRNA-1"/>
    </source>
</evidence>
<keyword evidence="8" id="KW-1185">Reference proteome</keyword>
<dbReference type="GO" id="GO:0009982">
    <property type="term" value="F:pseudouridine synthase activity"/>
    <property type="evidence" value="ECO:0007669"/>
    <property type="project" value="InterPro"/>
</dbReference>
<dbReference type="PANTHER" id="PTHR13326">
    <property type="entry name" value="TRNA PSEUDOURIDINE SYNTHASE D"/>
    <property type="match status" value="1"/>
</dbReference>
<evidence type="ECO:0000256" key="4">
    <source>
        <dbReference type="ARBA" id="ARBA00036943"/>
    </source>
</evidence>
<dbReference type="Pfam" id="PF01142">
    <property type="entry name" value="TruD"/>
    <property type="match status" value="1"/>
</dbReference>
<dbReference type="EMBL" id="UYYF01004465">
    <property type="protein sequence ID" value="VDN04418.1"/>
    <property type="molecule type" value="Genomic_DNA"/>
</dbReference>
<evidence type="ECO:0000313" key="8">
    <source>
        <dbReference type="Proteomes" id="UP000276776"/>
    </source>
</evidence>
<feature type="domain" description="TRUD" evidence="6">
    <location>
        <begin position="294"/>
        <end position="509"/>
    </location>
</feature>
<protein>
    <submittedName>
        <fullName evidence="9">TRUD domain-containing protein</fullName>
    </submittedName>
</protein>
<evidence type="ECO:0000256" key="1">
    <source>
        <dbReference type="ARBA" id="ARBA00007953"/>
    </source>
</evidence>
<dbReference type="PANTHER" id="PTHR13326:SF31">
    <property type="entry name" value="PSEUDOURIDYLATE SYNTHASE 7 HOMOLOG"/>
    <property type="match status" value="1"/>
</dbReference>
<reference evidence="7 8" key="2">
    <citation type="submission" date="2018-11" db="EMBL/GenBank/DDBJ databases">
        <authorList>
            <consortium name="Pathogen Informatics"/>
        </authorList>
    </citation>
    <scope>NUCLEOTIDE SEQUENCE [LARGE SCALE GENOMIC DNA]</scope>
</reference>
<reference evidence="9" key="1">
    <citation type="submission" date="2017-02" db="UniProtKB">
        <authorList>
            <consortium name="WormBaseParasite"/>
        </authorList>
    </citation>
    <scope>IDENTIFICATION</scope>
</reference>
<dbReference type="PROSITE" id="PS01268">
    <property type="entry name" value="UPF0024"/>
    <property type="match status" value="1"/>
</dbReference>
<feature type="compositionally biased region" description="Polar residues" evidence="5">
    <location>
        <begin position="1000"/>
        <end position="1013"/>
    </location>
</feature>
<dbReference type="InterPro" id="IPR001656">
    <property type="entry name" value="PsdUridine_synth_TruD"/>
</dbReference>
<evidence type="ECO:0000256" key="3">
    <source>
        <dbReference type="ARBA" id="ARBA00023235"/>
    </source>
</evidence>
<comment type="catalytic activity">
    <reaction evidence="4">
        <text>a uridine in tRNA = a pseudouridine in tRNA</text>
        <dbReference type="Rhea" id="RHEA:54572"/>
        <dbReference type="Rhea" id="RHEA-COMP:13339"/>
        <dbReference type="Rhea" id="RHEA-COMP:13934"/>
        <dbReference type="ChEBI" id="CHEBI:65314"/>
        <dbReference type="ChEBI" id="CHEBI:65315"/>
    </reaction>
</comment>
<dbReference type="STRING" id="103827.A0A0N5D2B1"/>
<keyword evidence="3" id="KW-0413">Isomerase</keyword>
<comment type="similarity">
    <text evidence="1">Belongs to the pseudouridine synthase TruD family.</text>
</comment>
<dbReference type="InterPro" id="IPR011760">
    <property type="entry name" value="PsdUridine_synth_TruD_insert"/>
</dbReference>
<dbReference type="InterPro" id="IPR042214">
    <property type="entry name" value="TruD_catalytic"/>
</dbReference>
<dbReference type="Proteomes" id="UP000276776">
    <property type="component" value="Unassembled WGS sequence"/>
</dbReference>
<dbReference type="GO" id="GO:0005634">
    <property type="term" value="C:nucleus"/>
    <property type="evidence" value="ECO:0007669"/>
    <property type="project" value="TreeGrafter"/>
</dbReference>
<dbReference type="GO" id="GO:0001522">
    <property type="term" value="P:pseudouridine synthesis"/>
    <property type="evidence" value="ECO:0007669"/>
    <property type="project" value="InterPro"/>
</dbReference>
<dbReference type="SUPFAM" id="SSF55120">
    <property type="entry name" value="Pseudouridine synthase"/>
    <property type="match status" value="1"/>
</dbReference>
<name>A0A0N5D2B1_THECL</name>
<evidence type="ECO:0000256" key="2">
    <source>
        <dbReference type="ARBA" id="ARBA00022694"/>
    </source>
</evidence>
<sequence length="1013" mass="116114">MLLNVPSHDMEKDFYITEYMSYGRSQMNCTIKKFCSDFIVNEITPDGTAERFVLEVPLPYKMEIDVENEQNEKTLANLNDIPTPEGVTQELISKIDALVGKNSDFVEISVKVGSDFVLLIDSICGDIFGRPGMEKEKRTVIHEWIRNRYSNRLDSQTIDTAIRVFISDRNSRKRKNWQATLPDYIHFTLCKENKDTQFALSTIAKVKVSSFGICGTKDRRAITTQRVSLYRFEIERLKKLNAKLHGIKLADFTQHSTACKLGSHWGNKFKVILRDVQFEENDLLSRIEDLKANGFINYFGSQRFGSCGINTAAVGIAILKRQWEVAVKEILRPRVIHGNMGEALDVWNASGKASEALKKLVDCQIHSTIEGQVLSSLNKDENNYCTALMKLARNTRSFYVHAYQSLLWNRLMFSTNRTLNFHVASQRVKIKGTRPVAGDLNIQGQKIEDFVNEEVALPLISGSQQILDDEVRGWYEEMMTVDGVTTDMEYAIGTVMRPLIVKPRNLEYKILTYPKADTRLHADLERDIDSESIGTGDFQAIALEFLLPSGSYATVALREITRCDMSKLSQISMAKKETDFLNVHQQRRMRLSVKGPNGRLEVFENVGDWSFFNLREAVIQRFNLTHDFVLYFGSCQLPINDSKLVDSSLGLVTGDRLKLVVNETNGLANKCGKSVISSRCENSELDNLERNETVFEVVLEEMKNRDFKAWLCIKRENDDTRWTFLHPHSVLIVEIDFRVYNDRLIKYIHATASINHSSRRRFLDPVILEENSSESRKKIIENLVSPIELALLGPTAAIVQYTFVHGLMYSYPLWLSTKLLSDKNTFLRLLGNSAVAECLLKKLNARSILRLEITSKYALEICRSEGMNRIWKLLYEKDFGKNLCLRKEVSYREAYKKMYMRHVRERDYLHDFETSTHLDVPVRGSFPYQPYRPLNPDPDMPQGPFQPVFHHPFTPPANPFPLLPRSRSPFDPFSGRELLPSRPVRPSGVPRILPRGPHSLTGNNPFDTNNDFI</sequence>
<dbReference type="AlphaFoldDB" id="A0A0N5D2B1"/>